<evidence type="ECO:0000259" key="2">
    <source>
        <dbReference type="Pfam" id="PF18096"/>
    </source>
</evidence>
<name>A0A921EQ46_9ACTN</name>
<reference evidence="3" key="1">
    <citation type="journal article" date="2021" name="PeerJ">
        <title>Extensive microbial diversity within the chicken gut microbiome revealed by metagenomics and culture.</title>
        <authorList>
            <person name="Gilroy R."/>
            <person name="Ravi A."/>
            <person name="Getino M."/>
            <person name="Pursley I."/>
            <person name="Horton D.L."/>
            <person name="Alikhan N.F."/>
            <person name="Baker D."/>
            <person name="Gharbi K."/>
            <person name="Hall N."/>
            <person name="Watson M."/>
            <person name="Adriaenssens E.M."/>
            <person name="Foster-Nyarko E."/>
            <person name="Jarju S."/>
            <person name="Secka A."/>
            <person name="Antonio M."/>
            <person name="Oren A."/>
            <person name="Chaudhuri R.R."/>
            <person name="La Ragione R."/>
            <person name="Hildebrand F."/>
            <person name="Pallen M.J."/>
        </authorList>
    </citation>
    <scope>NUCLEOTIDE SEQUENCE</scope>
    <source>
        <strain evidence="3">ChiGjej3B3-7470</strain>
    </source>
</reference>
<keyword evidence="3" id="KW-0808">Transferase</keyword>
<gene>
    <name evidence="3" type="ORF">K8V15_11415</name>
</gene>
<keyword evidence="3" id="KW-0489">Methyltransferase</keyword>
<dbReference type="Proteomes" id="UP000712713">
    <property type="component" value="Unassembled WGS sequence"/>
</dbReference>
<dbReference type="InterPro" id="IPR029063">
    <property type="entry name" value="SAM-dependent_MTases_sf"/>
</dbReference>
<sequence length="420" mass="44994">MRPDDHSLEAGKGLAGAADERDPFPAEALEALAVAAQEADPGSLGAATRLRGRFDAEVAAWALSQESLRRKARAKFAAADRMLFTPAGLEQGTRDRVRRWRAGHFREAGVREVWDLGCGIGADAMAFAEAGLAVVGVEADAATAEVARHNLSVVGMRALGEQASTGGDALVPDAETVIVGRAEDVAPPTEAAIFLDPARRTSRGRTWNVADFTPPWSLVLDYLASDRFVCVKLGPGLPKELIPDGVHACWVSDGGDVVEVSLWNRWEQGHSAVLLGDGATHCLRRDTGQAAVELPVGALGRYVYEPDGAVIRAGLIGEAFAATEARLLDGQVAYVTADEVIDTPYATCFEVRDVLDYNLKTLKAYVRDRRLGTVEIKKRAIDVDPAQLRRQLKPSGPESATLILARTVDGTKAIIATRQR</sequence>
<dbReference type="SUPFAM" id="SSF53335">
    <property type="entry name" value="S-adenosyl-L-methionine-dependent methyltransferases"/>
    <property type="match status" value="1"/>
</dbReference>
<dbReference type="GO" id="GO:0008168">
    <property type="term" value="F:methyltransferase activity"/>
    <property type="evidence" value="ECO:0007669"/>
    <property type="project" value="UniProtKB-KW"/>
</dbReference>
<dbReference type="InterPro" id="IPR041497">
    <property type="entry name" value="Thump-like"/>
</dbReference>
<evidence type="ECO:0000256" key="1">
    <source>
        <dbReference type="SAM" id="MobiDB-lite"/>
    </source>
</evidence>
<feature type="region of interest" description="Disordered" evidence="1">
    <location>
        <begin position="1"/>
        <end position="22"/>
    </location>
</feature>
<dbReference type="Pfam" id="PF18096">
    <property type="entry name" value="Thump_like"/>
    <property type="match status" value="1"/>
</dbReference>
<dbReference type="AlphaFoldDB" id="A0A921EQ46"/>
<evidence type="ECO:0000313" key="4">
    <source>
        <dbReference type="Proteomes" id="UP000712713"/>
    </source>
</evidence>
<dbReference type="EMBL" id="DYZF01000289">
    <property type="protein sequence ID" value="HJE52562.1"/>
    <property type="molecule type" value="Genomic_DNA"/>
</dbReference>
<proteinExistence type="predicted"/>
<dbReference type="CDD" id="cd02440">
    <property type="entry name" value="AdoMet_MTases"/>
    <property type="match status" value="1"/>
</dbReference>
<accession>A0A921EQ46</accession>
<feature type="domain" description="THUMP-like" evidence="2">
    <location>
        <begin position="346"/>
        <end position="417"/>
    </location>
</feature>
<comment type="caution">
    <text evidence="3">The sequence shown here is derived from an EMBL/GenBank/DDBJ whole genome shotgun (WGS) entry which is preliminary data.</text>
</comment>
<organism evidence="3 4">
    <name type="scientific">Tessaracoccus flavescens</name>
    <dbReference type="NCBI Taxonomy" id="399497"/>
    <lineage>
        <taxon>Bacteria</taxon>
        <taxon>Bacillati</taxon>
        <taxon>Actinomycetota</taxon>
        <taxon>Actinomycetes</taxon>
        <taxon>Propionibacteriales</taxon>
        <taxon>Propionibacteriaceae</taxon>
        <taxon>Tessaracoccus</taxon>
    </lineage>
</organism>
<protein>
    <submittedName>
        <fullName evidence="3">Class I SAM-dependent methyltransferase</fullName>
    </submittedName>
</protein>
<reference evidence="3" key="2">
    <citation type="submission" date="2021-09" db="EMBL/GenBank/DDBJ databases">
        <authorList>
            <person name="Gilroy R."/>
        </authorList>
    </citation>
    <scope>NUCLEOTIDE SEQUENCE</scope>
    <source>
        <strain evidence="3">ChiGjej3B3-7470</strain>
    </source>
</reference>
<evidence type="ECO:0000313" key="3">
    <source>
        <dbReference type="EMBL" id="HJE52562.1"/>
    </source>
</evidence>
<dbReference type="Gene3D" id="3.40.50.150">
    <property type="entry name" value="Vaccinia Virus protein VP39"/>
    <property type="match status" value="1"/>
</dbReference>
<dbReference type="GO" id="GO:0032259">
    <property type="term" value="P:methylation"/>
    <property type="evidence" value="ECO:0007669"/>
    <property type="project" value="UniProtKB-KW"/>
</dbReference>